<reference evidence="2 3" key="1">
    <citation type="submission" date="2018-05" db="EMBL/GenBank/DDBJ databases">
        <authorList>
            <person name="Datahose"/>
        </authorList>
    </citation>
    <scope>NUCLEOTIDE SEQUENCE</scope>
</reference>
<feature type="domain" description="C-type lectin" evidence="1">
    <location>
        <begin position="62"/>
        <end position="179"/>
    </location>
</feature>
<dbReference type="SMART" id="SM00034">
    <property type="entry name" value="CLECT"/>
    <property type="match status" value="2"/>
</dbReference>
<dbReference type="Ensembl" id="ENSACLT00000018662.2">
    <property type="protein sequence ID" value="ENSACLP00000018230.2"/>
    <property type="gene ID" value="ENSACLG00000012463.2"/>
</dbReference>
<reference evidence="3" key="2">
    <citation type="submission" date="2023-03" db="EMBL/GenBank/DDBJ databases">
        <authorList>
            <consortium name="Wellcome Sanger Institute Data Sharing"/>
        </authorList>
    </citation>
    <scope>NUCLEOTIDE SEQUENCE [LARGE SCALE GENOMIC DNA]</scope>
</reference>
<feature type="domain" description="C-type lectin" evidence="1">
    <location>
        <begin position="174"/>
        <end position="289"/>
    </location>
</feature>
<keyword evidence="3" id="KW-1185">Reference proteome</keyword>
<dbReference type="InterPro" id="IPR001304">
    <property type="entry name" value="C-type_lectin-like"/>
</dbReference>
<evidence type="ECO:0000259" key="1">
    <source>
        <dbReference type="PROSITE" id="PS50041"/>
    </source>
</evidence>
<dbReference type="Pfam" id="PF00059">
    <property type="entry name" value="Lectin_C"/>
    <property type="match status" value="2"/>
</dbReference>
<dbReference type="Gene3D" id="3.10.100.10">
    <property type="entry name" value="Mannose-Binding Protein A, subunit A"/>
    <property type="match status" value="2"/>
</dbReference>
<dbReference type="GeneTree" id="ENSGT01100000263473"/>
<dbReference type="PANTHER" id="PTHR45784:SF3">
    <property type="entry name" value="C-TYPE LECTIN DOMAIN FAMILY 4 MEMBER K-LIKE-RELATED"/>
    <property type="match status" value="1"/>
</dbReference>
<organism evidence="2 3">
    <name type="scientific">Astatotilapia calliptera</name>
    <name type="common">Eastern happy</name>
    <name type="synonym">Chromis callipterus</name>
    <dbReference type="NCBI Taxonomy" id="8154"/>
    <lineage>
        <taxon>Eukaryota</taxon>
        <taxon>Metazoa</taxon>
        <taxon>Chordata</taxon>
        <taxon>Craniata</taxon>
        <taxon>Vertebrata</taxon>
        <taxon>Euteleostomi</taxon>
        <taxon>Actinopterygii</taxon>
        <taxon>Neopterygii</taxon>
        <taxon>Teleostei</taxon>
        <taxon>Neoteleostei</taxon>
        <taxon>Acanthomorphata</taxon>
        <taxon>Ovalentaria</taxon>
        <taxon>Cichlomorphae</taxon>
        <taxon>Cichliformes</taxon>
        <taxon>Cichlidae</taxon>
        <taxon>African cichlids</taxon>
        <taxon>Pseudocrenilabrinae</taxon>
        <taxon>Haplochromini</taxon>
        <taxon>Astatotilapia</taxon>
    </lineage>
</organism>
<dbReference type="Bgee" id="ENSACLG00000012463">
    <property type="expression patterns" value="Expressed in testis"/>
</dbReference>
<dbReference type="STRING" id="8154.ENSACLP00000018230"/>
<evidence type="ECO:0000313" key="3">
    <source>
        <dbReference type="Proteomes" id="UP000265100"/>
    </source>
</evidence>
<dbReference type="Proteomes" id="UP000265100">
    <property type="component" value="Chromosome 11"/>
</dbReference>
<dbReference type="AlphaFoldDB" id="A0A3P8PMG6"/>
<dbReference type="OMA" id="CRSQHTD"/>
<reference evidence="2" key="4">
    <citation type="submission" date="2025-09" db="UniProtKB">
        <authorList>
            <consortium name="Ensembl"/>
        </authorList>
    </citation>
    <scope>IDENTIFICATION</scope>
</reference>
<name>A0A3P8PMG6_ASTCA</name>
<dbReference type="InterPro" id="IPR016186">
    <property type="entry name" value="C-type_lectin-like/link_sf"/>
</dbReference>
<accession>A0A3P8PMG6</accession>
<dbReference type="SUPFAM" id="SSF56436">
    <property type="entry name" value="C-type lectin-like"/>
    <property type="match status" value="2"/>
</dbReference>
<dbReference type="PROSITE" id="PS50041">
    <property type="entry name" value="C_TYPE_LECTIN_2"/>
    <property type="match status" value="2"/>
</dbReference>
<proteinExistence type="predicted"/>
<sequence length="369" mass="41638">MIRLDRNGVNDRDSCLFVDAALSVMINNERAAADEIHEDVFTVFQLSVMKRCGLILLLLSGYVMVCHLQSDQLVRQLHLVDLQKSWNDAQQYCRDEYIDLAIVNSSALIQEAQKRAGSTEAWIGLSKSGWKWSQTGPVQSSWFNMWSPGQPGTNECVTISRSGSWSTRRCSATYYFVCYDAATNKHILVKNPMTWSDAQSYCRHRYTDLSTITNTQDNSQVASMLPSYYLYAWIGLYRKYWTWSNSSTASNLPWGPGQPDDSVNCATIVGSTGSFNSHNCSDQRPFLCSRDVKPSASRSVKVQLRAGSADLNDPTVQESILQQVREKLVEQGVTEEVKLRWRTQPDGKVFHREEETAAYSEKEDCGGLV</sequence>
<evidence type="ECO:0000313" key="2">
    <source>
        <dbReference type="Ensembl" id="ENSACLP00000018230.2"/>
    </source>
</evidence>
<reference evidence="2" key="3">
    <citation type="submission" date="2025-08" db="UniProtKB">
        <authorList>
            <consortium name="Ensembl"/>
        </authorList>
    </citation>
    <scope>IDENTIFICATION</scope>
</reference>
<protein>
    <recommendedName>
        <fullName evidence="1">C-type lectin domain-containing protein</fullName>
    </recommendedName>
</protein>
<dbReference type="PANTHER" id="PTHR45784">
    <property type="entry name" value="C-TYPE LECTIN DOMAIN FAMILY 20 MEMBER A-RELATED"/>
    <property type="match status" value="1"/>
</dbReference>
<dbReference type="InterPro" id="IPR016187">
    <property type="entry name" value="CTDL_fold"/>
</dbReference>